<keyword evidence="1" id="KW-1133">Transmembrane helix</keyword>
<feature type="transmembrane region" description="Helical" evidence="1">
    <location>
        <begin position="41"/>
        <end position="61"/>
    </location>
</feature>
<dbReference type="EMBL" id="LCRD01000035">
    <property type="protein sequence ID" value="KKW29716.1"/>
    <property type="molecule type" value="Genomic_DNA"/>
</dbReference>
<proteinExistence type="predicted"/>
<feature type="transmembrane region" description="Helical" evidence="1">
    <location>
        <begin position="172"/>
        <end position="193"/>
    </location>
</feature>
<name>A0A0G1XFK3_9BACT</name>
<organism evidence="2 3">
    <name type="scientific">Candidatus Uhrbacteria bacterium GW2011_GWD2_52_7</name>
    <dbReference type="NCBI Taxonomy" id="1618989"/>
    <lineage>
        <taxon>Bacteria</taxon>
        <taxon>Candidatus Uhriibacteriota</taxon>
    </lineage>
</organism>
<dbReference type="InterPro" id="IPR025333">
    <property type="entry name" value="DUF4239"/>
</dbReference>
<keyword evidence="1" id="KW-0472">Membrane</keyword>
<evidence type="ECO:0000313" key="3">
    <source>
        <dbReference type="Proteomes" id="UP000034846"/>
    </source>
</evidence>
<evidence type="ECO:0000313" key="2">
    <source>
        <dbReference type="EMBL" id="KKW29716.1"/>
    </source>
</evidence>
<feature type="transmembrane region" description="Helical" evidence="1">
    <location>
        <begin position="199"/>
        <end position="220"/>
    </location>
</feature>
<sequence length="265" mass="29990">MKALYRKHFLSRRVLPLVVLALVVKVLLMREGFAFFELNSYFSTLVAANVFLLGFLISGVLPDYKEAEKLPGEMAASLDSIVDECRALYGDKKVAAAKDVIEHTSVVIKELNKWFHEESRTRNVMRHLSRYAELFVALEPHTQANFLTRMKQEVSSIRRMVLRTRNIRDVPFASPAYAVAELFSALVITSVILVDTGTLGESLLITGLITYVLTYMIWFIRDLDNPFHYHDNAHLTDEIAIAPLAAVERNIKDVFGKKAKAVSTK</sequence>
<keyword evidence="1" id="KW-0812">Transmembrane</keyword>
<evidence type="ECO:0000256" key="1">
    <source>
        <dbReference type="SAM" id="Phobius"/>
    </source>
</evidence>
<feature type="transmembrane region" description="Helical" evidence="1">
    <location>
        <begin position="12"/>
        <end position="29"/>
    </location>
</feature>
<accession>A0A0G1XFK3</accession>
<dbReference type="Pfam" id="PF14023">
    <property type="entry name" value="Bestrophin-like"/>
    <property type="match status" value="1"/>
</dbReference>
<protein>
    <submittedName>
        <fullName evidence="2">Uncharacterized protein</fullName>
    </submittedName>
</protein>
<reference evidence="2 3" key="1">
    <citation type="journal article" date="2015" name="Nature">
        <title>rRNA introns, odd ribosomes, and small enigmatic genomes across a large radiation of phyla.</title>
        <authorList>
            <person name="Brown C.T."/>
            <person name="Hug L.A."/>
            <person name="Thomas B.C."/>
            <person name="Sharon I."/>
            <person name="Castelle C.J."/>
            <person name="Singh A."/>
            <person name="Wilkins M.J."/>
            <person name="Williams K.H."/>
            <person name="Banfield J.F."/>
        </authorList>
    </citation>
    <scope>NUCLEOTIDE SEQUENCE [LARGE SCALE GENOMIC DNA]</scope>
</reference>
<gene>
    <name evidence="2" type="ORF">UY72_C0035G0016</name>
</gene>
<comment type="caution">
    <text evidence="2">The sequence shown here is derived from an EMBL/GenBank/DDBJ whole genome shotgun (WGS) entry which is preliminary data.</text>
</comment>
<dbReference type="Proteomes" id="UP000034846">
    <property type="component" value="Unassembled WGS sequence"/>
</dbReference>
<dbReference type="AlphaFoldDB" id="A0A0G1XFK3"/>